<dbReference type="InterPro" id="IPR052427">
    <property type="entry name" value="Glycosyltrans_GT2/GT47"/>
</dbReference>
<dbReference type="InterPro" id="IPR029044">
    <property type="entry name" value="Nucleotide-diphossugar_trans"/>
</dbReference>
<sequence>MSLPVAVAILAGLYLYDFYDRKIDAQNEEKYRPFLVPLPHRRRYGPRDVSLVVPTVDTEPTVFVACLETWTRCRPGEIIIVTTESQATGVYELLSSATGINKNTTRVELLTIEKPNKRHQLIKGIQAARGKILALVDDDVRWESAWTLTSLLAPFEEEDIGLVGGPVDSYLPPDRRDPTIVSPWEVAALRLRANRHATMKAAYAADGGINFCVSGVTMLARAAMLRDDPLFRFAFVNERWLGTRQNSGDDTFITRWCLFHHLFDHAARRREMVAQLRKDAAAAPRVTEHGENEHEAQLQELMKVTELDTKRWRLGVQMTEEVTVPTYLKAGPEFVGQMKRWTRSCLRLILTCLLFEPGIIKMYKTAPYMMRKMVERMFSAPLRWLFIACCVLILLYETYNWADNLFGFVGRFPYAAPYWWAAAVVEKVQPVSDFYCWLTLGTEAWETRNTDGDQEGDPRLLVDEIVHGKDD</sequence>
<organism evidence="9 10">
    <name type="scientific">Apiospora saccharicola</name>
    <dbReference type="NCBI Taxonomy" id="335842"/>
    <lineage>
        <taxon>Eukaryota</taxon>
        <taxon>Fungi</taxon>
        <taxon>Dikarya</taxon>
        <taxon>Ascomycota</taxon>
        <taxon>Pezizomycotina</taxon>
        <taxon>Sordariomycetes</taxon>
        <taxon>Xylariomycetidae</taxon>
        <taxon>Amphisphaeriales</taxon>
        <taxon>Apiosporaceae</taxon>
        <taxon>Apiospora</taxon>
    </lineage>
</organism>
<evidence type="ECO:0000313" key="9">
    <source>
        <dbReference type="EMBL" id="KAK8054317.1"/>
    </source>
</evidence>
<evidence type="ECO:0000256" key="2">
    <source>
        <dbReference type="ARBA" id="ARBA00022676"/>
    </source>
</evidence>
<dbReference type="SUPFAM" id="SSF53448">
    <property type="entry name" value="Nucleotide-diphospho-sugar transferases"/>
    <property type="match status" value="1"/>
</dbReference>
<keyword evidence="4 8" id="KW-0812">Transmembrane</keyword>
<dbReference type="EMBL" id="JAQQWM010000008">
    <property type="protein sequence ID" value="KAK8054317.1"/>
    <property type="molecule type" value="Genomic_DNA"/>
</dbReference>
<evidence type="ECO:0000256" key="3">
    <source>
        <dbReference type="ARBA" id="ARBA00022679"/>
    </source>
</evidence>
<keyword evidence="5 8" id="KW-1133">Transmembrane helix</keyword>
<evidence type="ECO:0000313" key="10">
    <source>
        <dbReference type="Proteomes" id="UP001446871"/>
    </source>
</evidence>
<comment type="caution">
    <text evidence="9">The sequence shown here is derived from an EMBL/GenBank/DDBJ whole genome shotgun (WGS) entry which is preliminary data.</text>
</comment>
<evidence type="ECO:0000256" key="5">
    <source>
        <dbReference type="ARBA" id="ARBA00022989"/>
    </source>
</evidence>
<evidence type="ECO:0000256" key="1">
    <source>
        <dbReference type="ARBA" id="ARBA00004370"/>
    </source>
</evidence>
<dbReference type="Pfam" id="PF13641">
    <property type="entry name" value="Glyco_tranf_2_3"/>
    <property type="match status" value="1"/>
</dbReference>
<protein>
    <submittedName>
        <fullName evidence="9">Glycosyltransferase family 2</fullName>
    </submittedName>
</protein>
<gene>
    <name evidence="9" type="ORF">PG996_013618</name>
</gene>
<name>A0ABR1U5Z7_9PEZI</name>
<feature type="transmembrane region" description="Helical" evidence="8">
    <location>
        <begin position="384"/>
        <end position="402"/>
    </location>
</feature>
<keyword evidence="6 8" id="KW-0472">Membrane</keyword>
<evidence type="ECO:0000256" key="4">
    <source>
        <dbReference type="ARBA" id="ARBA00022692"/>
    </source>
</evidence>
<keyword evidence="3" id="KW-0808">Transferase</keyword>
<keyword evidence="7" id="KW-0325">Glycoprotein</keyword>
<dbReference type="Proteomes" id="UP001446871">
    <property type="component" value="Unassembled WGS sequence"/>
</dbReference>
<proteinExistence type="predicted"/>
<dbReference type="PANTHER" id="PTHR47844:SF1">
    <property type="entry name" value="EXOSTOSIN-LIKE 2"/>
    <property type="match status" value="1"/>
</dbReference>
<comment type="subcellular location">
    <subcellularLocation>
        <location evidence="1">Membrane</location>
    </subcellularLocation>
</comment>
<accession>A0ABR1U5Z7</accession>
<keyword evidence="2" id="KW-0328">Glycosyltransferase</keyword>
<evidence type="ECO:0000256" key="7">
    <source>
        <dbReference type="ARBA" id="ARBA00023180"/>
    </source>
</evidence>
<keyword evidence="10" id="KW-1185">Reference proteome</keyword>
<dbReference type="Gene3D" id="3.90.550.10">
    <property type="entry name" value="Spore Coat Polysaccharide Biosynthesis Protein SpsA, Chain A"/>
    <property type="match status" value="1"/>
</dbReference>
<evidence type="ECO:0000256" key="6">
    <source>
        <dbReference type="ARBA" id="ARBA00023136"/>
    </source>
</evidence>
<reference evidence="9 10" key="1">
    <citation type="submission" date="2023-01" db="EMBL/GenBank/DDBJ databases">
        <title>Analysis of 21 Apiospora genomes using comparative genomics revels a genus with tremendous synthesis potential of carbohydrate active enzymes and secondary metabolites.</title>
        <authorList>
            <person name="Sorensen T."/>
        </authorList>
    </citation>
    <scope>NUCLEOTIDE SEQUENCE [LARGE SCALE GENOMIC DNA]</scope>
    <source>
        <strain evidence="9 10">CBS 83171</strain>
    </source>
</reference>
<evidence type="ECO:0000256" key="8">
    <source>
        <dbReference type="SAM" id="Phobius"/>
    </source>
</evidence>
<dbReference type="PANTHER" id="PTHR47844">
    <property type="entry name" value="SYNTHASE CPS1, PUTATIVE (AFU_ORTHOLOGUE AFUA_7G02500)-RELATED"/>
    <property type="match status" value="1"/>
</dbReference>